<dbReference type="Proteomes" id="UP001565369">
    <property type="component" value="Unassembled WGS sequence"/>
</dbReference>
<comment type="caution">
    <text evidence="1">The sequence shown here is derived from an EMBL/GenBank/DDBJ whole genome shotgun (WGS) entry which is preliminary data.</text>
</comment>
<evidence type="ECO:0000313" key="2">
    <source>
        <dbReference type="Proteomes" id="UP001565369"/>
    </source>
</evidence>
<proteinExistence type="predicted"/>
<reference evidence="1 2" key="1">
    <citation type="submission" date="2024-07" db="EMBL/GenBank/DDBJ databases">
        <title>Genomic Encyclopedia of Type Strains, Phase V (KMG-V): Genome sequencing to study the core and pangenomes of soil and plant-associated prokaryotes.</title>
        <authorList>
            <person name="Whitman W."/>
        </authorList>
    </citation>
    <scope>NUCLEOTIDE SEQUENCE [LARGE SCALE GENOMIC DNA]</scope>
    <source>
        <strain evidence="1 2">USDA 152</strain>
    </source>
</reference>
<organism evidence="1 2">
    <name type="scientific">Bradyrhizobium ottawaense</name>
    <dbReference type="NCBI Taxonomy" id="931866"/>
    <lineage>
        <taxon>Bacteria</taxon>
        <taxon>Pseudomonadati</taxon>
        <taxon>Pseudomonadota</taxon>
        <taxon>Alphaproteobacteria</taxon>
        <taxon>Hyphomicrobiales</taxon>
        <taxon>Nitrobacteraceae</taxon>
        <taxon>Bradyrhizobium</taxon>
    </lineage>
</organism>
<accession>A0ABV4FQC0</accession>
<gene>
    <name evidence="1" type="ORF">ABIG07_002756</name>
</gene>
<keyword evidence="2" id="KW-1185">Reference proteome</keyword>
<name>A0ABV4FQC0_9BRAD</name>
<evidence type="ECO:0000313" key="1">
    <source>
        <dbReference type="EMBL" id="MEY9453808.1"/>
    </source>
</evidence>
<evidence type="ECO:0008006" key="3">
    <source>
        <dbReference type="Google" id="ProtNLM"/>
    </source>
</evidence>
<dbReference type="EMBL" id="JBGBZJ010000003">
    <property type="protein sequence ID" value="MEY9453808.1"/>
    <property type="molecule type" value="Genomic_DNA"/>
</dbReference>
<protein>
    <recommendedName>
        <fullName evidence="3">DUF982 domain-containing protein</fullName>
    </recommendedName>
</protein>
<sequence length="54" mass="5867">MGCQSRMLLGSALKPTSAVSGEQAVNPLDKEALLRLAGEWIKLAQNAEGDRRRE</sequence>